<keyword evidence="10" id="KW-0539">Nucleus</keyword>
<dbReference type="GeneTree" id="ENSGT01030000234576"/>
<evidence type="ECO:0000256" key="7">
    <source>
        <dbReference type="ARBA" id="ARBA00023015"/>
    </source>
</evidence>
<comment type="similarity">
    <text evidence="2">Belongs to the krueppel C2H2-type zinc-finger protein family.</text>
</comment>
<dbReference type="InterPro" id="IPR036236">
    <property type="entry name" value="Znf_C2H2_sf"/>
</dbReference>
<accession>A0A3B4F2R1</accession>
<dbReference type="GO" id="GO:0000981">
    <property type="term" value="F:DNA-binding transcription factor activity, RNA polymerase II-specific"/>
    <property type="evidence" value="ECO:0007669"/>
    <property type="project" value="TreeGrafter"/>
</dbReference>
<evidence type="ECO:0000256" key="5">
    <source>
        <dbReference type="ARBA" id="ARBA00022771"/>
    </source>
</evidence>
<dbReference type="FunFam" id="3.30.160.60:FF:000557">
    <property type="entry name" value="zinc finger and SCAN domain-containing protein 29"/>
    <property type="match status" value="2"/>
</dbReference>
<evidence type="ECO:0000259" key="12">
    <source>
        <dbReference type="PROSITE" id="PS50157"/>
    </source>
</evidence>
<dbReference type="Gene3D" id="3.30.160.60">
    <property type="entry name" value="Classic Zinc Finger"/>
    <property type="match status" value="11"/>
</dbReference>
<feature type="domain" description="C2H2-type" evidence="12">
    <location>
        <begin position="450"/>
        <end position="473"/>
    </location>
</feature>
<dbReference type="FunFam" id="3.30.160.60:FF:001498">
    <property type="entry name" value="Zinc finger protein 404"/>
    <property type="match status" value="1"/>
</dbReference>
<dbReference type="FunFam" id="3.30.160.60:FF:000688">
    <property type="entry name" value="zinc finger protein 197 isoform X1"/>
    <property type="match status" value="1"/>
</dbReference>
<dbReference type="FunFam" id="3.30.160.60:FF:000414">
    <property type="entry name" value="Zinc finger protein 398"/>
    <property type="match status" value="1"/>
</dbReference>
<protein>
    <recommendedName>
        <fullName evidence="12">C2H2-type domain-containing protein</fullName>
    </recommendedName>
</protein>
<sequence>MVAVSLQPKTAQNVTEESQNIWPVVKHEPEDEPANIETEDNTARTGVCFKAEQDDLMWPACSMFESNPVALQQHMQILPSDADQYSPQSNTESSYNSLLSTTEETAGAPVRAEVETHPACMGGIALESVHTKEFRCISPPAGSQGDCLQAEPLLPLPHVETAAAISASSNADAPNQSRDVFKAKRVMKVCRPNQKVYVCSLCNKSFSCLFQLEKHVATHQPSKRFRCLECGKSFTQKTRLRTHQSVHTGERPFSCKICGKMFSRQDNCLRHERFHSGLEPYSCRQCGKSFTALGNLKIHEEIHLLMFKKGFICPYCGKCFERAGHLERHKRIHTGEKPYRCEICGRRFNQKCSLKEHTKIHRRLWFLKCFICSYCGKIFERAGHLERHLRIHTGEKPYGCHICGRCFNQKSSLKGPTYGETAREETVMVNFDSFDIFQRHQCEKITEQPFSCEICGKSFNQMSILKLHLKLLHKPLSGTARCYGCSQCGKSFSRLHQFKLHQQSHKRKRAFWCTVCGKSFQCSSHLSIHHRTHTGEKPYGCGQCGKRFTQQSSLRVHQRTHSGERPYSCSQCGKTFILMHHLKRHRIIHTYNTNFTNKKVRTVRKCLHTNNKRTLL</sequence>
<dbReference type="FunFam" id="3.30.160.60:FF:002402">
    <property type="entry name" value="Zinc finger protein 347"/>
    <property type="match status" value="1"/>
</dbReference>
<keyword evidence="4" id="KW-0677">Repeat</keyword>
<feature type="domain" description="C2H2-type" evidence="12">
    <location>
        <begin position="253"/>
        <end position="280"/>
    </location>
</feature>
<feature type="domain" description="C2H2-type" evidence="12">
    <location>
        <begin position="339"/>
        <end position="361"/>
    </location>
</feature>
<dbReference type="AlphaFoldDB" id="A0A3B4F2R1"/>
<comment type="subcellular location">
    <subcellularLocation>
        <location evidence="1">Nucleus</location>
    </subcellularLocation>
</comment>
<dbReference type="Ensembl" id="ENSPNYT00000003570.1">
    <property type="protein sequence ID" value="ENSPNYP00000003476.1"/>
    <property type="gene ID" value="ENSPNYG00000002699.1"/>
</dbReference>
<feature type="domain" description="C2H2-type" evidence="12">
    <location>
        <begin position="197"/>
        <end position="224"/>
    </location>
</feature>
<reference evidence="13" key="1">
    <citation type="submission" date="2023-09" db="UniProtKB">
        <authorList>
            <consortium name="Ensembl"/>
        </authorList>
    </citation>
    <scope>IDENTIFICATION</scope>
</reference>
<dbReference type="PANTHER" id="PTHR24381">
    <property type="entry name" value="ZINC FINGER PROTEIN"/>
    <property type="match status" value="1"/>
</dbReference>
<dbReference type="PANTHER" id="PTHR24381:SF390">
    <property type="entry name" value="ZINC FINGER PROTEIN 37 HOMOLOG"/>
    <property type="match status" value="1"/>
</dbReference>
<proteinExistence type="inferred from homology"/>
<evidence type="ECO:0000313" key="13">
    <source>
        <dbReference type="Ensembl" id="ENSPNYP00000003476.1"/>
    </source>
</evidence>
<evidence type="ECO:0000256" key="4">
    <source>
        <dbReference type="ARBA" id="ARBA00022737"/>
    </source>
</evidence>
<evidence type="ECO:0000256" key="11">
    <source>
        <dbReference type="PROSITE-ProRule" id="PRU00042"/>
    </source>
</evidence>
<dbReference type="FunFam" id="3.30.160.60:FF:001442">
    <property type="entry name" value="zinc finger protein 696"/>
    <property type="match status" value="1"/>
</dbReference>
<keyword evidence="8" id="KW-0238">DNA-binding</keyword>
<evidence type="ECO:0000256" key="10">
    <source>
        <dbReference type="ARBA" id="ARBA00023242"/>
    </source>
</evidence>
<dbReference type="Pfam" id="PF00096">
    <property type="entry name" value="zf-C2H2"/>
    <property type="match status" value="10"/>
</dbReference>
<dbReference type="PROSITE" id="PS50157">
    <property type="entry name" value="ZINC_FINGER_C2H2_2"/>
    <property type="match status" value="12"/>
</dbReference>
<feature type="domain" description="C2H2-type" evidence="12">
    <location>
        <begin position="483"/>
        <end position="510"/>
    </location>
</feature>
<organism evidence="13">
    <name type="scientific">Pundamilia nyererei</name>
    <dbReference type="NCBI Taxonomy" id="303518"/>
    <lineage>
        <taxon>Eukaryota</taxon>
        <taxon>Metazoa</taxon>
        <taxon>Chordata</taxon>
        <taxon>Craniata</taxon>
        <taxon>Vertebrata</taxon>
        <taxon>Euteleostomi</taxon>
        <taxon>Actinopterygii</taxon>
        <taxon>Neopterygii</taxon>
        <taxon>Teleostei</taxon>
        <taxon>Neoteleostei</taxon>
        <taxon>Acanthomorphata</taxon>
        <taxon>Ovalentaria</taxon>
        <taxon>Cichlomorphae</taxon>
        <taxon>Cichliformes</taxon>
        <taxon>Cichlidae</taxon>
        <taxon>African cichlids</taxon>
        <taxon>Pseudocrenilabrinae</taxon>
        <taxon>Haplochromini</taxon>
        <taxon>Pundamilia</taxon>
    </lineage>
</organism>
<name>A0A3B4F2R1_9CICH</name>
<keyword evidence="7" id="KW-0805">Transcription regulation</keyword>
<dbReference type="FunFam" id="3.30.160.60:FF:001732">
    <property type="entry name" value="Zgc:162936"/>
    <property type="match status" value="1"/>
</dbReference>
<feature type="domain" description="C2H2-type" evidence="12">
    <location>
        <begin position="370"/>
        <end position="397"/>
    </location>
</feature>
<feature type="domain" description="C2H2-type" evidence="12">
    <location>
        <begin position="511"/>
        <end position="538"/>
    </location>
</feature>
<evidence type="ECO:0000256" key="1">
    <source>
        <dbReference type="ARBA" id="ARBA00004123"/>
    </source>
</evidence>
<dbReference type="GO" id="GO:0000977">
    <property type="term" value="F:RNA polymerase II transcription regulatory region sequence-specific DNA binding"/>
    <property type="evidence" value="ECO:0007669"/>
    <property type="project" value="TreeGrafter"/>
</dbReference>
<dbReference type="GO" id="GO:0005634">
    <property type="term" value="C:nucleus"/>
    <property type="evidence" value="ECO:0007669"/>
    <property type="project" value="UniProtKB-SubCell"/>
</dbReference>
<dbReference type="GO" id="GO:0045893">
    <property type="term" value="P:positive regulation of DNA-templated transcription"/>
    <property type="evidence" value="ECO:0007669"/>
    <property type="project" value="UniProtKB-ARBA"/>
</dbReference>
<feature type="domain" description="C2H2-type" evidence="12">
    <location>
        <begin position="281"/>
        <end position="303"/>
    </location>
</feature>
<evidence type="ECO:0000256" key="9">
    <source>
        <dbReference type="ARBA" id="ARBA00023163"/>
    </source>
</evidence>
<dbReference type="Pfam" id="PF13912">
    <property type="entry name" value="zf-C2H2_6"/>
    <property type="match status" value="1"/>
</dbReference>
<dbReference type="STRING" id="303518.ENSPNYP00000003476"/>
<dbReference type="FunFam" id="3.30.160.60:FF:000620">
    <property type="entry name" value="Zinc finger protein 263"/>
    <property type="match status" value="1"/>
</dbReference>
<dbReference type="FunFam" id="3.30.160.60:FF:000744">
    <property type="entry name" value="zinc finger E-box-binding homeobox 1"/>
    <property type="match status" value="1"/>
</dbReference>
<evidence type="ECO:0000256" key="6">
    <source>
        <dbReference type="ARBA" id="ARBA00022833"/>
    </source>
</evidence>
<dbReference type="PROSITE" id="PS00028">
    <property type="entry name" value="ZINC_FINGER_C2H2_1"/>
    <property type="match status" value="12"/>
</dbReference>
<keyword evidence="5 11" id="KW-0863">Zinc-finger</keyword>
<dbReference type="SMART" id="SM00355">
    <property type="entry name" value="ZnF_C2H2"/>
    <property type="match status" value="12"/>
</dbReference>
<feature type="domain" description="C2H2-type" evidence="12">
    <location>
        <begin position="539"/>
        <end position="566"/>
    </location>
</feature>
<evidence type="ECO:0000256" key="2">
    <source>
        <dbReference type="ARBA" id="ARBA00006991"/>
    </source>
</evidence>
<dbReference type="GO" id="GO:0005694">
    <property type="term" value="C:chromosome"/>
    <property type="evidence" value="ECO:0007669"/>
    <property type="project" value="UniProtKB-ARBA"/>
</dbReference>
<dbReference type="SUPFAM" id="SSF57667">
    <property type="entry name" value="beta-beta-alpha zinc fingers"/>
    <property type="match status" value="7"/>
</dbReference>
<keyword evidence="6" id="KW-0862">Zinc</keyword>
<feature type="domain" description="C2H2-type" evidence="12">
    <location>
        <begin position="225"/>
        <end position="252"/>
    </location>
</feature>
<keyword evidence="9" id="KW-0804">Transcription</keyword>
<feature type="domain" description="C2H2-type" evidence="12">
    <location>
        <begin position="311"/>
        <end position="338"/>
    </location>
</feature>
<evidence type="ECO:0000256" key="8">
    <source>
        <dbReference type="ARBA" id="ARBA00023125"/>
    </source>
</evidence>
<feature type="domain" description="C2H2-type" evidence="12">
    <location>
        <begin position="567"/>
        <end position="594"/>
    </location>
</feature>
<keyword evidence="3" id="KW-0479">Metal-binding</keyword>
<dbReference type="GO" id="GO:0008270">
    <property type="term" value="F:zinc ion binding"/>
    <property type="evidence" value="ECO:0007669"/>
    <property type="project" value="UniProtKB-KW"/>
</dbReference>
<evidence type="ECO:0000256" key="3">
    <source>
        <dbReference type="ARBA" id="ARBA00022723"/>
    </source>
</evidence>
<dbReference type="FunFam" id="3.30.160.60:FF:000100">
    <property type="entry name" value="Zinc finger 45-like"/>
    <property type="match status" value="1"/>
</dbReference>
<dbReference type="InterPro" id="IPR013087">
    <property type="entry name" value="Znf_C2H2_type"/>
</dbReference>